<dbReference type="AlphaFoldDB" id="A0A8T0KZ97"/>
<proteinExistence type="predicted"/>
<comment type="caution">
    <text evidence="1">The sequence shown here is derived from an EMBL/GenBank/DDBJ whole genome shotgun (WGS) entry which is preliminary data.</text>
</comment>
<sequence>MRQGRGSEDSVEAIFITPVSNPSNSNPLWSCTLVENLVVPTVGTLSQEVINFSVKYKALILEYKLVDVLA</sequence>
<name>A0A8T0KZ97_PHAAN</name>
<gene>
    <name evidence="1" type="ORF">HKW66_Vig0049750</name>
</gene>
<reference evidence="1 2" key="1">
    <citation type="submission" date="2020-05" db="EMBL/GenBank/DDBJ databases">
        <title>Vigna angularis (adzuki bean) Var. LongXiaoDou No. 4 denovo assembly.</title>
        <authorList>
            <person name="Xiang H."/>
        </authorList>
    </citation>
    <scope>NUCLEOTIDE SEQUENCE [LARGE SCALE GENOMIC DNA]</scope>
    <source>
        <tissue evidence="1">Leaf</tissue>
    </source>
</reference>
<dbReference type="EMBL" id="JABFOF010000002">
    <property type="protein sequence ID" value="KAG2405720.1"/>
    <property type="molecule type" value="Genomic_DNA"/>
</dbReference>
<evidence type="ECO:0000313" key="2">
    <source>
        <dbReference type="Proteomes" id="UP000743370"/>
    </source>
</evidence>
<organism evidence="1 2">
    <name type="scientific">Phaseolus angularis</name>
    <name type="common">Azuki bean</name>
    <name type="synonym">Vigna angularis</name>
    <dbReference type="NCBI Taxonomy" id="3914"/>
    <lineage>
        <taxon>Eukaryota</taxon>
        <taxon>Viridiplantae</taxon>
        <taxon>Streptophyta</taxon>
        <taxon>Embryophyta</taxon>
        <taxon>Tracheophyta</taxon>
        <taxon>Spermatophyta</taxon>
        <taxon>Magnoliopsida</taxon>
        <taxon>eudicotyledons</taxon>
        <taxon>Gunneridae</taxon>
        <taxon>Pentapetalae</taxon>
        <taxon>rosids</taxon>
        <taxon>fabids</taxon>
        <taxon>Fabales</taxon>
        <taxon>Fabaceae</taxon>
        <taxon>Papilionoideae</taxon>
        <taxon>50 kb inversion clade</taxon>
        <taxon>NPAAA clade</taxon>
        <taxon>indigoferoid/millettioid clade</taxon>
        <taxon>Phaseoleae</taxon>
        <taxon>Vigna</taxon>
    </lineage>
</organism>
<accession>A0A8T0KZ97</accession>
<protein>
    <submittedName>
        <fullName evidence="1">Uncharacterized protein</fullName>
    </submittedName>
</protein>
<evidence type="ECO:0000313" key="1">
    <source>
        <dbReference type="EMBL" id="KAG2405720.1"/>
    </source>
</evidence>
<dbReference type="Proteomes" id="UP000743370">
    <property type="component" value="Unassembled WGS sequence"/>
</dbReference>